<dbReference type="SUPFAM" id="SSF55469">
    <property type="entry name" value="FMN-dependent nitroreductase-like"/>
    <property type="match status" value="1"/>
</dbReference>
<dbReference type="OrthoDB" id="9802775at2"/>
<dbReference type="EMBL" id="PQSP01000010">
    <property type="protein sequence ID" value="RUS65625.1"/>
    <property type="molecule type" value="Genomic_DNA"/>
</dbReference>
<dbReference type="Proteomes" id="UP000286947">
    <property type="component" value="Unassembled WGS sequence"/>
</dbReference>
<dbReference type="GO" id="GO:0016491">
    <property type="term" value="F:oxidoreductase activity"/>
    <property type="evidence" value="ECO:0007669"/>
    <property type="project" value="InterPro"/>
</dbReference>
<accession>A0A433SA66</accession>
<dbReference type="PANTHER" id="PTHR43745">
    <property type="entry name" value="NITROREDUCTASE MJ1384-RELATED"/>
    <property type="match status" value="1"/>
</dbReference>
<dbReference type="Pfam" id="PF00881">
    <property type="entry name" value="Nitroreductase"/>
    <property type="match status" value="1"/>
</dbReference>
<comment type="caution">
    <text evidence="3">The sequence shown here is derived from an EMBL/GenBank/DDBJ whole genome shotgun (WGS) entry which is preliminary data.</text>
</comment>
<reference evidence="3 4" key="1">
    <citation type="submission" date="2018-01" db="EMBL/GenBank/DDBJ databases">
        <title>Saezia sanguinis gen. nov., sp. nov., in the order Burkholderiales isolated from human blood.</title>
        <authorList>
            <person name="Medina-Pascual M.J."/>
            <person name="Valdezate S."/>
            <person name="Monzon S."/>
            <person name="Cuesta I."/>
            <person name="Carrasco G."/>
            <person name="Villalon P."/>
            <person name="Saez-Nieto J.A."/>
        </authorList>
    </citation>
    <scope>NUCLEOTIDE SEQUENCE [LARGE SCALE GENOMIC DNA]</scope>
    <source>
        <strain evidence="3 4">CNM695-12</strain>
    </source>
</reference>
<evidence type="ECO:0000313" key="3">
    <source>
        <dbReference type="EMBL" id="RUS65625.1"/>
    </source>
</evidence>
<dbReference type="PANTHER" id="PTHR43745:SF2">
    <property type="entry name" value="NITROREDUCTASE MJ1384-RELATED"/>
    <property type="match status" value="1"/>
</dbReference>
<dbReference type="InterPro" id="IPR029479">
    <property type="entry name" value="Nitroreductase"/>
</dbReference>
<gene>
    <name evidence="3" type="ORF">CUZ56_02711</name>
</gene>
<evidence type="ECO:0000259" key="2">
    <source>
        <dbReference type="Pfam" id="PF00881"/>
    </source>
</evidence>
<proteinExistence type="predicted"/>
<feature type="chain" id="PRO_5019166864" description="Nitroreductase domain-containing protein" evidence="1">
    <location>
        <begin position="32"/>
        <end position="204"/>
    </location>
</feature>
<feature type="domain" description="Nitroreductase" evidence="2">
    <location>
        <begin position="53"/>
        <end position="201"/>
    </location>
</feature>
<dbReference type="InterPro" id="IPR052544">
    <property type="entry name" value="Bacteriocin_Proc_Enz"/>
</dbReference>
<feature type="signal peptide" evidence="1">
    <location>
        <begin position="1"/>
        <end position="31"/>
    </location>
</feature>
<evidence type="ECO:0000256" key="1">
    <source>
        <dbReference type="SAM" id="SignalP"/>
    </source>
</evidence>
<name>A0A433SA66_9BURK</name>
<keyword evidence="1" id="KW-0732">Signal</keyword>
<dbReference type="Gene3D" id="3.40.109.10">
    <property type="entry name" value="NADH Oxidase"/>
    <property type="match status" value="1"/>
</dbReference>
<keyword evidence="4" id="KW-1185">Reference proteome</keyword>
<organism evidence="3 4">
    <name type="scientific">Saezia sanguinis</name>
    <dbReference type="NCBI Taxonomy" id="1965230"/>
    <lineage>
        <taxon>Bacteria</taxon>
        <taxon>Pseudomonadati</taxon>
        <taxon>Pseudomonadota</taxon>
        <taxon>Betaproteobacteria</taxon>
        <taxon>Burkholderiales</taxon>
        <taxon>Saeziaceae</taxon>
        <taxon>Saezia</taxon>
    </lineage>
</organism>
<dbReference type="InterPro" id="IPR000415">
    <property type="entry name" value="Nitroreductase-like"/>
</dbReference>
<dbReference type="AlphaFoldDB" id="A0A433SA66"/>
<sequence length="204" mass="22386" precursor="true">MISTSFIRRSVHFSASALCAVVLSWSGAVLAQGVMNLPAPEKTGGKPLMEALAERHAARDFSDKVISAQTLSDLLWATWGINRPDGHRTAPTARNKQEVEVFVVMASGVWRYDAKDNTLVKELDEDYRAQFDNAPLSFVYAAPDGRYDPLHVGALFQNAGLYSASVGLNNVVRGDNYIPVLQGKLALPEGYKIYITQSFGWPPQ</sequence>
<protein>
    <recommendedName>
        <fullName evidence="2">Nitroreductase domain-containing protein</fullName>
    </recommendedName>
</protein>
<dbReference type="RefSeq" id="WP_126980878.1">
    <property type="nucleotide sequence ID" value="NZ_PQSP01000010.1"/>
</dbReference>
<evidence type="ECO:0000313" key="4">
    <source>
        <dbReference type="Proteomes" id="UP000286947"/>
    </source>
</evidence>